<evidence type="ECO:0000256" key="5">
    <source>
        <dbReference type="ARBA" id="ARBA00023015"/>
    </source>
</evidence>
<feature type="region of interest" description="Disordered" evidence="11">
    <location>
        <begin position="53"/>
        <end position="73"/>
    </location>
</feature>
<evidence type="ECO:0000256" key="4">
    <source>
        <dbReference type="ARBA" id="ARBA00022491"/>
    </source>
</evidence>
<evidence type="ECO:0000259" key="12">
    <source>
        <dbReference type="PROSITE" id="PS51745"/>
    </source>
</evidence>
<accession>A0AAD7QFF1</accession>
<dbReference type="InterPro" id="IPR053793">
    <property type="entry name" value="PB1-like"/>
</dbReference>
<evidence type="ECO:0000256" key="6">
    <source>
        <dbReference type="ARBA" id="ARBA00023163"/>
    </source>
</evidence>
<feature type="compositionally biased region" description="Polar residues" evidence="11">
    <location>
        <begin position="28"/>
        <end position="38"/>
    </location>
</feature>
<comment type="similarity">
    <text evidence="2 10">Belongs to the Aux/IAA family.</text>
</comment>
<proteinExistence type="inferred from homology"/>
<dbReference type="PROSITE" id="PS51745">
    <property type="entry name" value="PB1"/>
    <property type="match status" value="1"/>
</dbReference>
<reference evidence="13" key="1">
    <citation type="journal article" date="2023" name="Science">
        <title>Elucidation of the pathway for biosynthesis of saponin adjuvants from the soapbark tree.</title>
        <authorList>
            <person name="Reed J."/>
            <person name="Orme A."/>
            <person name="El-Demerdash A."/>
            <person name="Owen C."/>
            <person name="Martin L.B.B."/>
            <person name="Misra R.C."/>
            <person name="Kikuchi S."/>
            <person name="Rejzek M."/>
            <person name="Martin A.C."/>
            <person name="Harkess A."/>
            <person name="Leebens-Mack J."/>
            <person name="Louveau T."/>
            <person name="Stephenson M.J."/>
            <person name="Osbourn A."/>
        </authorList>
    </citation>
    <scope>NUCLEOTIDE SEQUENCE</scope>
    <source>
        <strain evidence="13">S10</strain>
    </source>
</reference>
<evidence type="ECO:0000313" key="14">
    <source>
        <dbReference type="Proteomes" id="UP001163823"/>
    </source>
</evidence>
<dbReference type="InterPro" id="IPR033389">
    <property type="entry name" value="AUX/IAA_dom"/>
</dbReference>
<dbReference type="Proteomes" id="UP001163823">
    <property type="component" value="Chromosome 2"/>
</dbReference>
<name>A0AAD7QFF1_QUISA</name>
<feature type="domain" description="PB1" evidence="12">
    <location>
        <begin position="119"/>
        <end position="211"/>
    </location>
</feature>
<comment type="caution">
    <text evidence="13">The sequence shown here is derived from an EMBL/GenBank/DDBJ whole genome shotgun (WGS) entry which is preliminary data.</text>
</comment>
<evidence type="ECO:0000256" key="11">
    <source>
        <dbReference type="SAM" id="MobiDB-lite"/>
    </source>
</evidence>
<comment type="subcellular location">
    <subcellularLocation>
        <location evidence="1 10">Nucleus</location>
    </subcellularLocation>
</comment>
<dbReference type="Gene3D" id="3.10.20.90">
    <property type="entry name" value="Phosphatidylinositol 3-kinase Catalytic Subunit, Chain A, domain 1"/>
    <property type="match status" value="1"/>
</dbReference>
<evidence type="ECO:0000256" key="2">
    <source>
        <dbReference type="ARBA" id="ARBA00006728"/>
    </source>
</evidence>
<feature type="region of interest" description="Disordered" evidence="11">
    <location>
        <begin position="1"/>
        <end position="38"/>
    </location>
</feature>
<keyword evidence="5 10" id="KW-0805">Transcription regulation</keyword>
<dbReference type="EMBL" id="JARAOO010000002">
    <property type="protein sequence ID" value="KAJ7980490.1"/>
    <property type="molecule type" value="Genomic_DNA"/>
</dbReference>
<keyword evidence="6 10" id="KW-0804">Transcription</keyword>
<dbReference type="PANTHER" id="PTHR31734">
    <property type="entry name" value="AUXIN-RESPONSIVE PROTEIN IAA17"/>
    <property type="match status" value="1"/>
</dbReference>
<evidence type="ECO:0000256" key="1">
    <source>
        <dbReference type="ARBA" id="ARBA00004123"/>
    </source>
</evidence>
<dbReference type="InterPro" id="IPR003311">
    <property type="entry name" value="AUX_IAA"/>
</dbReference>
<keyword evidence="14" id="KW-1185">Reference proteome</keyword>
<sequence>MGKSGGATHFHSSSSSSSSMDRYSSSSNDPASTICRRSSSDLSTDLKLGLNSISPNSQDLHHHHHHHSFSYNSSTSISREEHLQRPLNWPPIKSILRSTIVDEMQNKLHPQSERNRPSSFFVKVYMEGIVIGRKLNLLAYHSYDGLITVLCQMFKTTILCPNKIDEGVLHYGKYHLLTYEDQEGDWMMVGDVPWELFVTSVKRLKITRAERCQL</sequence>
<evidence type="ECO:0000256" key="8">
    <source>
        <dbReference type="ARBA" id="ARBA00023294"/>
    </source>
</evidence>
<gene>
    <name evidence="13" type="ORF">O6P43_003761</name>
</gene>
<dbReference type="KEGG" id="qsa:O6P43_003761"/>
<keyword evidence="8 10" id="KW-0927">Auxin signaling pathway</keyword>
<evidence type="ECO:0000256" key="10">
    <source>
        <dbReference type="RuleBase" id="RU004549"/>
    </source>
</evidence>
<dbReference type="Pfam" id="PF02309">
    <property type="entry name" value="AUX_IAA"/>
    <property type="match status" value="1"/>
</dbReference>
<evidence type="ECO:0000256" key="7">
    <source>
        <dbReference type="ARBA" id="ARBA00023242"/>
    </source>
</evidence>
<dbReference type="GO" id="GO:0009734">
    <property type="term" value="P:auxin-activated signaling pathway"/>
    <property type="evidence" value="ECO:0007669"/>
    <property type="project" value="UniProtKB-UniRule"/>
</dbReference>
<dbReference type="GO" id="GO:0005634">
    <property type="term" value="C:nucleus"/>
    <property type="evidence" value="ECO:0007669"/>
    <property type="project" value="UniProtKB-SubCell"/>
</dbReference>
<evidence type="ECO:0000313" key="13">
    <source>
        <dbReference type="EMBL" id="KAJ7980490.1"/>
    </source>
</evidence>
<dbReference type="GO" id="GO:0006355">
    <property type="term" value="P:regulation of DNA-templated transcription"/>
    <property type="evidence" value="ECO:0007669"/>
    <property type="project" value="InterPro"/>
</dbReference>
<comment type="subunit">
    <text evidence="3 10">Homodimers and heterodimers.</text>
</comment>
<protein>
    <recommendedName>
        <fullName evidence="10">Auxin-induced protein</fullName>
    </recommendedName>
</protein>
<evidence type="ECO:0000256" key="9">
    <source>
        <dbReference type="ARBA" id="ARBA00025283"/>
    </source>
</evidence>
<dbReference type="AlphaFoldDB" id="A0AAD7QFF1"/>
<dbReference type="SUPFAM" id="SSF54277">
    <property type="entry name" value="CAD &amp; PB1 domains"/>
    <property type="match status" value="1"/>
</dbReference>
<keyword evidence="4 10" id="KW-0678">Repressor</keyword>
<organism evidence="13 14">
    <name type="scientific">Quillaja saponaria</name>
    <name type="common">Soap bark tree</name>
    <dbReference type="NCBI Taxonomy" id="32244"/>
    <lineage>
        <taxon>Eukaryota</taxon>
        <taxon>Viridiplantae</taxon>
        <taxon>Streptophyta</taxon>
        <taxon>Embryophyta</taxon>
        <taxon>Tracheophyta</taxon>
        <taxon>Spermatophyta</taxon>
        <taxon>Magnoliopsida</taxon>
        <taxon>eudicotyledons</taxon>
        <taxon>Gunneridae</taxon>
        <taxon>Pentapetalae</taxon>
        <taxon>rosids</taxon>
        <taxon>fabids</taxon>
        <taxon>Fabales</taxon>
        <taxon>Quillajaceae</taxon>
        <taxon>Quillaja</taxon>
    </lineage>
</organism>
<dbReference type="PANTHER" id="PTHR31734:SF94">
    <property type="entry name" value="AUXIN-RESPONSIVE PROTEIN IAA30"/>
    <property type="match status" value="1"/>
</dbReference>
<feature type="compositionally biased region" description="Low complexity" evidence="11">
    <location>
        <begin position="12"/>
        <end position="27"/>
    </location>
</feature>
<evidence type="ECO:0000256" key="3">
    <source>
        <dbReference type="ARBA" id="ARBA00011726"/>
    </source>
</evidence>
<comment type="function">
    <text evidence="9">Aux/IAA proteins are short-lived transcriptional factors that function as repressors of early auxin response genes at low auxin concentrations. Repression is thought to result from the interaction with auxin response factors (ARFs), proteins that bind to the auxin-responsive promoter element (AuxRE). Formation of heterodimers with ARF proteins may alter their ability to modulate early auxin response genes expression.</text>
</comment>
<keyword evidence="7 10" id="KW-0539">Nucleus</keyword>